<dbReference type="SUPFAM" id="SSF81653">
    <property type="entry name" value="Calcium ATPase, transduction domain A"/>
    <property type="match status" value="1"/>
</dbReference>
<dbReference type="SUPFAM" id="SSF81665">
    <property type="entry name" value="Calcium ATPase, transmembrane domain M"/>
    <property type="match status" value="1"/>
</dbReference>
<reference evidence="11" key="1">
    <citation type="submission" date="2018-06" db="EMBL/GenBank/DDBJ databases">
        <title>ATPases in Philasterides dicentarchi.</title>
        <authorList>
            <person name="Folgueira I."/>
            <person name="deFelipe A."/>
            <person name="Lamas J."/>
            <person name="Leiro J."/>
        </authorList>
    </citation>
    <scope>NUCLEOTIDE SEQUENCE</scope>
</reference>
<dbReference type="Pfam" id="PF00122">
    <property type="entry name" value="E1-E2_ATPase"/>
    <property type="match status" value="1"/>
</dbReference>
<feature type="transmembrane region" description="Helical" evidence="8">
    <location>
        <begin position="917"/>
        <end position="935"/>
    </location>
</feature>
<evidence type="ECO:0000256" key="7">
    <source>
        <dbReference type="SAM" id="MobiDB-lite"/>
    </source>
</evidence>
<dbReference type="SUPFAM" id="SSF56784">
    <property type="entry name" value="HAD-like"/>
    <property type="match status" value="1"/>
</dbReference>
<keyword evidence="2 8" id="KW-0812">Transmembrane</keyword>
<proteinExistence type="evidence at transcript level"/>
<dbReference type="InterPro" id="IPR008250">
    <property type="entry name" value="ATPase_P-typ_transduc_dom_A_sf"/>
</dbReference>
<dbReference type="GO" id="GO:0046872">
    <property type="term" value="F:metal ion binding"/>
    <property type="evidence" value="ECO:0007669"/>
    <property type="project" value="UniProtKB-KW"/>
</dbReference>
<feature type="domain" description="P-type ATPase A" evidence="9">
    <location>
        <begin position="66"/>
        <end position="113"/>
    </location>
</feature>
<dbReference type="InterPro" id="IPR059000">
    <property type="entry name" value="ATPase_P-type_domA"/>
</dbReference>
<dbReference type="InterPro" id="IPR006068">
    <property type="entry name" value="ATPase_P-typ_cation-transptr_C"/>
</dbReference>
<keyword evidence="3" id="KW-0479">Metal-binding</keyword>
<keyword evidence="4" id="KW-0460">Magnesium</keyword>
<name>A0A481SBK9_9CILI</name>
<feature type="compositionally biased region" description="Basic and acidic residues" evidence="7">
    <location>
        <begin position="138"/>
        <end position="163"/>
    </location>
</feature>
<dbReference type="InterPro" id="IPR023299">
    <property type="entry name" value="ATPase_P-typ_cyto_dom_N"/>
</dbReference>
<dbReference type="EMBL" id="MH444716">
    <property type="protein sequence ID" value="QBH22563.1"/>
    <property type="molecule type" value="mRNA"/>
</dbReference>
<evidence type="ECO:0000256" key="3">
    <source>
        <dbReference type="ARBA" id="ARBA00022723"/>
    </source>
</evidence>
<dbReference type="PANTHER" id="PTHR24093">
    <property type="entry name" value="CATION TRANSPORTING ATPASE"/>
    <property type="match status" value="1"/>
</dbReference>
<feature type="transmembrane region" description="Helical" evidence="8">
    <location>
        <begin position="777"/>
        <end position="796"/>
    </location>
</feature>
<dbReference type="GO" id="GO:0000166">
    <property type="term" value="F:nucleotide binding"/>
    <property type="evidence" value="ECO:0007669"/>
    <property type="project" value="InterPro"/>
</dbReference>
<evidence type="ECO:0000256" key="1">
    <source>
        <dbReference type="ARBA" id="ARBA00004127"/>
    </source>
</evidence>
<dbReference type="GO" id="GO:0005388">
    <property type="term" value="F:P-type calcium transporter activity"/>
    <property type="evidence" value="ECO:0007669"/>
    <property type="project" value="TreeGrafter"/>
</dbReference>
<keyword evidence="5 8" id="KW-1133">Transmembrane helix</keyword>
<keyword evidence="6 8" id="KW-0472">Membrane</keyword>
<organism evidence="11">
    <name type="scientific">Philasterides dicentrarchi</name>
    <dbReference type="NCBI Taxonomy" id="282688"/>
    <lineage>
        <taxon>Eukaryota</taxon>
        <taxon>Sar</taxon>
        <taxon>Alveolata</taxon>
        <taxon>Ciliophora</taxon>
        <taxon>Intramacronucleata</taxon>
        <taxon>Oligohymenophorea</taxon>
        <taxon>Scuticociliatia</taxon>
        <taxon>Philasterida</taxon>
        <taxon>Philasteridae</taxon>
        <taxon>Philasterides</taxon>
    </lineage>
</organism>
<feature type="region of interest" description="Disordered" evidence="7">
    <location>
        <begin position="126"/>
        <end position="163"/>
    </location>
</feature>
<evidence type="ECO:0000256" key="4">
    <source>
        <dbReference type="ARBA" id="ARBA00022842"/>
    </source>
</evidence>
<feature type="transmembrane region" description="Helical" evidence="8">
    <location>
        <begin position="879"/>
        <end position="896"/>
    </location>
</feature>
<dbReference type="AlphaFoldDB" id="A0A481SBK9"/>
<feature type="transmembrane region" description="Helical" evidence="8">
    <location>
        <begin position="830"/>
        <end position="850"/>
    </location>
</feature>
<evidence type="ECO:0000256" key="6">
    <source>
        <dbReference type="ARBA" id="ARBA00023136"/>
    </source>
</evidence>
<evidence type="ECO:0000256" key="5">
    <source>
        <dbReference type="ARBA" id="ARBA00022989"/>
    </source>
</evidence>
<feature type="transmembrane region" description="Helical" evidence="8">
    <location>
        <begin position="274"/>
        <end position="296"/>
    </location>
</feature>
<dbReference type="GO" id="GO:0005886">
    <property type="term" value="C:plasma membrane"/>
    <property type="evidence" value="ECO:0007669"/>
    <property type="project" value="TreeGrafter"/>
</dbReference>
<dbReference type="PANTHER" id="PTHR24093:SF369">
    <property type="entry name" value="CALCIUM-TRANSPORTING ATPASE"/>
    <property type="match status" value="1"/>
</dbReference>
<feature type="domain" description="Cation-transporting P-type ATPase C-terminal" evidence="10">
    <location>
        <begin position="772"/>
        <end position="968"/>
    </location>
</feature>
<dbReference type="Gene3D" id="1.20.1110.10">
    <property type="entry name" value="Calcium-transporting ATPase, transmembrane domain"/>
    <property type="match status" value="1"/>
</dbReference>
<dbReference type="Gene3D" id="3.40.1110.10">
    <property type="entry name" value="Calcium-transporting ATPase, cytoplasmic domain N"/>
    <property type="match status" value="1"/>
</dbReference>
<evidence type="ECO:0000313" key="11">
    <source>
        <dbReference type="EMBL" id="QBH22563.1"/>
    </source>
</evidence>
<dbReference type="Pfam" id="PF00689">
    <property type="entry name" value="Cation_ATPase_C"/>
    <property type="match status" value="1"/>
</dbReference>
<protein>
    <submittedName>
        <fullName evidence="11">Calcium-translocating P-type ATPase, PMCA-type</fullName>
    </submittedName>
</protein>
<dbReference type="InterPro" id="IPR036412">
    <property type="entry name" value="HAD-like_sf"/>
</dbReference>
<dbReference type="Gene3D" id="2.70.150.10">
    <property type="entry name" value="Calcium-transporting ATPase, cytoplasmic transduction domain A"/>
    <property type="match status" value="1"/>
</dbReference>
<feature type="transmembrane region" description="Helical" evidence="8">
    <location>
        <begin position="747"/>
        <end position="765"/>
    </location>
</feature>
<evidence type="ECO:0000259" key="10">
    <source>
        <dbReference type="Pfam" id="PF00689"/>
    </source>
</evidence>
<dbReference type="InterPro" id="IPR023298">
    <property type="entry name" value="ATPase_P-typ_TM_dom_sf"/>
</dbReference>
<dbReference type="Gene3D" id="3.40.50.1000">
    <property type="entry name" value="HAD superfamily/HAD-like"/>
    <property type="match status" value="1"/>
</dbReference>
<feature type="transmembrane region" description="Helical" evidence="8">
    <location>
        <begin position="955"/>
        <end position="972"/>
    </location>
</feature>
<dbReference type="InterPro" id="IPR023214">
    <property type="entry name" value="HAD_sf"/>
</dbReference>
<evidence type="ECO:0000256" key="8">
    <source>
        <dbReference type="SAM" id="Phobius"/>
    </source>
</evidence>
<feature type="transmembrane region" description="Helical" evidence="8">
    <location>
        <begin position="236"/>
        <end position="254"/>
    </location>
</feature>
<feature type="transmembrane region" description="Helical" evidence="8">
    <location>
        <begin position="27"/>
        <end position="47"/>
    </location>
</feature>
<evidence type="ECO:0000259" key="9">
    <source>
        <dbReference type="Pfam" id="PF00122"/>
    </source>
</evidence>
<comment type="subcellular location">
    <subcellularLocation>
        <location evidence="1">Endomembrane system</location>
        <topology evidence="1">Multi-pass membrane protein</topology>
    </subcellularLocation>
</comment>
<dbReference type="Pfam" id="PF13246">
    <property type="entry name" value="Cation_ATPase"/>
    <property type="match status" value="1"/>
</dbReference>
<dbReference type="GO" id="GO:0012505">
    <property type="term" value="C:endomembrane system"/>
    <property type="evidence" value="ECO:0007669"/>
    <property type="project" value="UniProtKB-SubCell"/>
</dbReference>
<evidence type="ECO:0000256" key="2">
    <source>
        <dbReference type="ARBA" id="ARBA00022692"/>
    </source>
</evidence>
<sequence length="990" mass="114424">MIFQIFLGFAAADMLLGIWEKGIKRGWVDGFLIIVFTSVMMFLYAYLQQIKQSECQRLTRKVNELRCVVLRNGKCYKIDQSKVVVGDIILLENGDIVPADGILIESSNIACDEGYHGRGITEKSNLEYASEEEEEETKENTQDSDQKEKEEIDVNEDKPNQERVRDTKNGIKEIFVFSQSRICSGYGKMLVLNVGEGSFLSKLADILYKDFMEVITPLYGKLQDLSQTVGTEGLKVVQILFIQMAIMIFVQMYLIEDFKLFSVKSLRYFLNQNLITCTLCIMIAMPEGIPLIPYFFKAWHIKNIINKSVVPFNSHCIDNMGVMDTMVVEKTGVLTENEFNLKNLWMVEKSFSFTPEDEEEYKSQKEEFKKEIPDSIKDLFFTGLSINSNADPTFNCNDSDLYQRGNITDIALLRFCYDVGYDYQKYRPSTLITNEGKPSLTQENIMWSIYQLSNRQYRIFVKGSFDYLKQFCQNYLTKEGNVSQLTQEFVQQIFDIEKEYEEKNKQRILLFACKDIEDIKLKEWEDQGQEKLEEALIQDLVIISICGLSNNIKPAGDQHVDFMENKLGINVRMVSKDSLQLSVSVAKEVGIVDKEKSIKQLISEFTVMTGTQLIEHVGTVVQVIQQQSQQGEQDKNQEPEKVFQISNPSPKAERIAKNLKVLCRANYEEKFTFQALLQYYKYKPGFIGCGENDIPLFNHSFLGFCLENKGKASDQQISDICLKDDSLVDCITGVLYSRSLWSAVRSFTSFTIYLISLSGFVIFWSELLTFKSILNPIYLIMLNIMLEIPVAIFYMGDFNHLRKYQLRNYPEKIERDFLDKWVKKQITGQLIIQSLILGFSLVYLKFYFYANIVQQLSENDEFDIEEDQINFAVEGVRKSMFLSIYWYLVTFSMIHFRQIFNNGDITSYFKNITQGSINKIIILGLFGFQILSTQYGKHIGFQLSPLSLQQHLQCLFVGLVSIVYGFLSQILFPKADKFQQSSFNDKQKIY</sequence>
<dbReference type="SUPFAM" id="SSF81660">
    <property type="entry name" value="Metal cation-transporting ATPase, ATP-binding domain N"/>
    <property type="match status" value="1"/>
</dbReference>
<accession>A0A481SBK9</accession>